<comment type="caution">
    <text evidence="2">The sequence shown here is derived from an EMBL/GenBank/DDBJ whole genome shotgun (WGS) entry which is preliminary data.</text>
</comment>
<dbReference type="GO" id="GO:0140359">
    <property type="term" value="F:ABC-type transporter activity"/>
    <property type="evidence" value="ECO:0007669"/>
    <property type="project" value="InterPro"/>
</dbReference>
<evidence type="ECO:0000313" key="3">
    <source>
        <dbReference type="Proteomes" id="UP000222106"/>
    </source>
</evidence>
<feature type="transmembrane region" description="Helical" evidence="1">
    <location>
        <begin position="125"/>
        <end position="147"/>
    </location>
</feature>
<keyword evidence="1" id="KW-0472">Membrane</keyword>
<protein>
    <submittedName>
        <fullName evidence="2">ABC-2 type transport system permease protein</fullName>
    </submittedName>
</protein>
<gene>
    <name evidence="2" type="ORF">ATJ97_2699</name>
</gene>
<proteinExistence type="predicted"/>
<dbReference type="PANTHER" id="PTHR37305:SF1">
    <property type="entry name" value="MEMBRANE PROTEIN"/>
    <property type="match status" value="1"/>
</dbReference>
<feature type="transmembrane region" description="Helical" evidence="1">
    <location>
        <begin position="16"/>
        <end position="38"/>
    </location>
</feature>
<reference evidence="2 3" key="1">
    <citation type="submission" date="2017-10" db="EMBL/GenBank/DDBJ databases">
        <title>Sequencing the genomes of 1000 actinobacteria strains.</title>
        <authorList>
            <person name="Klenk H.-P."/>
        </authorList>
    </citation>
    <scope>NUCLEOTIDE SEQUENCE [LARGE SCALE GENOMIC DNA]</scope>
    <source>
        <strain evidence="2 3">DSM 21838</strain>
    </source>
</reference>
<feature type="transmembrane region" description="Helical" evidence="1">
    <location>
        <begin position="77"/>
        <end position="99"/>
    </location>
</feature>
<keyword evidence="3" id="KW-1185">Reference proteome</keyword>
<dbReference type="Proteomes" id="UP000222106">
    <property type="component" value="Unassembled WGS sequence"/>
</dbReference>
<name>A0A2A9EMN6_9MICO</name>
<accession>A0A2A9EMN6</accession>
<feature type="transmembrane region" description="Helical" evidence="1">
    <location>
        <begin position="192"/>
        <end position="214"/>
    </location>
</feature>
<feature type="transmembrane region" description="Helical" evidence="1">
    <location>
        <begin position="159"/>
        <end position="180"/>
    </location>
</feature>
<dbReference type="RefSeq" id="WP_098484148.1">
    <property type="nucleotide sequence ID" value="NZ_PDJI01000004.1"/>
</dbReference>
<dbReference type="PANTHER" id="PTHR37305">
    <property type="entry name" value="INTEGRAL MEMBRANE PROTEIN-RELATED"/>
    <property type="match status" value="1"/>
</dbReference>
<sequence length="266" mass="27878">MLRDVLTKTLYDERRALLAFAVSLVLLELMYLSFWPSIQGQPSIGDFLDQMPEAMRNLFAMAGADMSTPVGYVQIELFAFMGPIVFLLFTITAGAAAVAGEEERHTLDLLLTQPVSRRRVVADKLGAMVLGTIGLGVVAGAAFLAIGPLFDVTVPAGNLLAALVHLVLLGLVFGAVALAVGAATGRPGLAKGVAAVLAVVAYVVNGLAPMVSWLEPVQRFSPFYQYAAHDPLRNGLSGSGVVVALATVVVLGVVAAVTFERRDVSG</sequence>
<dbReference type="OrthoDB" id="3686802at2"/>
<evidence type="ECO:0000313" key="2">
    <source>
        <dbReference type="EMBL" id="PFG40178.1"/>
    </source>
</evidence>
<dbReference type="Pfam" id="PF12679">
    <property type="entry name" value="ABC2_membrane_2"/>
    <property type="match status" value="1"/>
</dbReference>
<feature type="transmembrane region" description="Helical" evidence="1">
    <location>
        <begin position="234"/>
        <end position="259"/>
    </location>
</feature>
<dbReference type="GO" id="GO:0005886">
    <property type="term" value="C:plasma membrane"/>
    <property type="evidence" value="ECO:0007669"/>
    <property type="project" value="UniProtKB-SubCell"/>
</dbReference>
<keyword evidence="1" id="KW-0812">Transmembrane</keyword>
<evidence type="ECO:0000256" key="1">
    <source>
        <dbReference type="SAM" id="Phobius"/>
    </source>
</evidence>
<dbReference type="AlphaFoldDB" id="A0A2A9EMN6"/>
<keyword evidence="1" id="KW-1133">Transmembrane helix</keyword>
<dbReference type="EMBL" id="PDJI01000004">
    <property type="protein sequence ID" value="PFG40178.1"/>
    <property type="molecule type" value="Genomic_DNA"/>
</dbReference>
<organism evidence="2 3">
    <name type="scientific">Georgenia soli</name>
    <dbReference type="NCBI Taxonomy" id="638953"/>
    <lineage>
        <taxon>Bacteria</taxon>
        <taxon>Bacillati</taxon>
        <taxon>Actinomycetota</taxon>
        <taxon>Actinomycetes</taxon>
        <taxon>Micrococcales</taxon>
        <taxon>Bogoriellaceae</taxon>
        <taxon>Georgenia</taxon>
    </lineage>
</organism>